<name>A0A9D1DIY7_9FIRM</name>
<evidence type="ECO:0000313" key="2">
    <source>
        <dbReference type="EMBL" id="HIR51463.1"/>
    </source>
</evidence>
<organism evidence="2 3">
    <name type="scientific">Candidatus Avoscillospira avicola</name>
    <dbReference type="NCBI Taxonomy" id="2840706"/>
    <lineage>
        <taxon>Bacteria</taxon>
        <taxon>Bacillati</taxon>
        <taxon>Bacillota</taxon>
        <taxon>Clostridia</taxon>
        <taxon>Eubacteriales</taxon>
        <taxon>Oscillospiraceae</taxon>
        <taxon>Oscillospiraceae incertae sedis</taxon>
        <taxon>Candidatus Avoscillospira</taxon>
    </lineage>
</organism>
<comment type="caution">
    <text evidence="2">The sequence shown here is derived from an EMBL/GenBank/DDBJ whole genome shotgun (WGS) entry which is preliminary data.</text>
</comment>
<dbReference type="Pfam" id="PF02511">
    <property type="entry name" value="Thy1"/>
    <property type="match status" value="1"/>
</dbReference>
<protein>
    <recommendedName>
        <fullName evidence="1">FAD-dependent thymidylate synthase</fullName>
        <ecNumber evidence="1">2.1.1.148</ecNumber>
    </recommendedName>
</protein>
<reference evidence="2" key="1">
    <citation type="submission" date="2020-10" db="EMBL/GenBank/DDBJ databases">
        <authorList>
            <person name="Gilroy R."/>
        </authorList>
    </citation>
    <scope>NUCLEOTIDE SEQUENCE</scope>
    <source>
        <strain evidence="2">ChiBcec15-4380</strain>
    </source>
</reference>
<keyword evidence="2" id="KW-0808">Transferase</keyword>
<dbReference type="AlphaFoldDB" id="A0A9D1DIY7"/>
<evidence type="ECO:0000256" key="1">
    <source>
        <dbReference type="NCBIfam" id="TIGR02170"/>
    </source>
</evidence>
<keyword evidence="2" id="KW-0489">Methyltransferase</keyword>
<sequence length="212" mass="24299">MKIISPSFEILTPLDGKTILKHIELCGRVCYKSEDKITDTSAATFVASIIKRGHEAVLEHYDITVKFICDRGVSHELVRHRLASYCQESTRYCNYSKDGFGREITVIKPIFLVEGTPGWDIWRDACRCAEDAYFDMLTFGCTPQEARSVLPNSLKTEVVMTANLREWRHFFKLRTAPAAHPQMRELAVPLLHRMQELVPVVFDDLEVPHEKS</sequence>
<dbReference type="EMBL" id="DVHE01000073">
    <property type="protein sequence ID" value="HIR51463.1"/>
    <property type="molecule type" value="Genomic_DNA"/>
</dbReference>
<dbReference type="Gene3D" id="3.30.1360.170">
    <property type="match status" value="1"/>
</dbReference>
<dbReference type="EC" id="2.1.1.148" evidence="1"/>
<dbReference type="GO" id="GO:0050797">
    <property type="term" value="F:thymidylate synthase (FAD) activity"/>
    <property type="evidence" value="ECO:0007669"/>
    <property type="project" value="UniProtKB-UniRule"/>
</dbReference>
<dbReference type="NCBIfam" id="TIGR02170">
    <property type="entry name" value="thyX"/>
    <property type="match status" value="1"/>
</dbReference>
<evidence type="ECO:0000313" key="3">
    <source>
        <dbReference type="Proteomes" id="UP000824239"/>
    </source>
</evidence>
<dbReference type="GO" id="GO:0050660">
    <property type="term" value="F:flavin adenine dinucleotide binding"/>
    <property type="evidence" value="ECO:0007669"/>
    <property type="project" value="UniProtKB-UniRule"/>
</dbReference>
<dbReference type="SUPFAM" id="SSF69796">
    <property type="entry name" value="Thymidylate synthase-complementing protein Thy1"/>
    <property type="match status" value="1"/>
</dbReference>
<dbReference type="InterPro" id="IPR036098">
    <property type="entry name" value="Thymidylate_synthase_ThyX_sf"/>
</dbReference>
<dbReference type="PANTHER" id="PTHR34934">
    <property type="entry name" value="FLAVIN-DEPENDENT THYMIDYLATE SYNTHASE"/>
    <property type="match status" value="1"/>
</dbReference>
<dbReference type="PANTHER" id="PTHR34934:SF1">
    <property type="entry name" value="FLAVIN-DEPENDENT THYMIDYLATE SYNTHASE"/>
    <property type="match status" value="1"/>
</dbReference>
<dbReference type="InterPro" id="IPR003669">
    <property type="entry name" value="Thymidylate_synthase_ThyX"/>
</dbReference>
<dbReference type="GO" id="GO:0004799">
    <property type="term" value="F:thymidylate synthase activity"/>
    <property type="evidence" value="ECO:0007669"/>
    <property type="project" value="TreeGrafter"/>
</dbReference>
<dbReference type="GO" id="GO:0006231">
    <property type="term" value="P:dTMP biosynthetic process"/>
    <property type="evidence" value="ECO:0007669"/>
    <property type="project" value="UniProtKB-UniRule"/>
</dbReference>
<reference evidence="2" key="2">
    <citation type="journal article" date="2021" name="PeerJ">
        <title>Extensive microbial diversity within the chicken gut microbiome revealed by metagenomics and culture.</title>
        <authorList>
            <person name="Gilroy R."/>
            <person name="Ravi A."/>
            <person name="Getino M."/>
            <person name="Pursley I."/>
            <person name="Horton D.L."/>
            <person name="Alikhan N.F."/>
            <person name="Baker D."/>
            <person name="Gharbi K."/>
            <person name="Hall N."/>
            <person name="Watson M."/>
            <person name="Adriaenssens E.M."/>
            <person name="Foster-Nyarko E."/>
            <person name="Jarju S."/>
            <person name="Secka A."/>
            <person name="Antonio M."/>
            <person name="Oren A."/>
            <person name="Chaudhuri R.R."/>
            <person name="La Ragione R."/>
            <person name="Hildebrand F."/>
            <person name="Pallen M.J."/>
        </authorList>
    </citation>
    <scope>NUCLEOTIDE SEQUENCE</scope>
    <source>
        <strain evidence="2">ChiBcec15-4380</strain>
    </source>
</reference>
<gene>
    <name evidence="2" type="primary">thyX</name>
    <name evidence="2" type="ORF">IAA53_09375</name>
</gene>
<dbReference type="GO" id="GO:0032259">
    <property type="term" value="P:methylation"/>
    <property type="evidence" value="ECO:0007669"/>
    <property type="project" value="UniProtKB-KW"/>
</dbReference>
<dbReference type="PROSITE" id="PS51331">
    <property type="entry name" value="THYX"/>
    <property type="match status" value="1"/>
</dbReference>
<accession>A0A9D1DIY7</accession>
<proteinExistence type="predicted"/>
<dbReference type="Proteomes" id="UP000824239">
    <property type="component" value="Unassembled WGS sequence"/>
</dbReference>
<dbReference type="GO" id="GO:0070402">
    <property type="term" value="F:NADPH binding"/>
    <property type="evidence" value="ECO:0007669"/>
    <property type="project" value="TreeGrafter"/>
</dbReference>
<dbReference type="CDD" id="cd20175">
    <property type="entry name" value="ThyX"/>
    <property type="match status" value="1"/>
</dbReference>